<gene>
    <name evidence="1" type="ordered locus">A1E_02130</name>
</gene>
<dbReference type="STRING" id="293613.A1E_02130"/>
<organism evidence="1 2">
    <name type="scientific">Rickettsia canadensis (strain McKiel)</name>
    <dbReference type="NCBI Taxonomy" id="293613"/>
    <lineage>
        <taxon>Bacteria</taxon>
        <taxon>Pseudomonadati</taxon>
        <taxon>Pseudomonadota</taxon>
        <taxon>Alphaproteobacteria</taxon>
        <taxon>Rickettsiales</taxon>
        <taxon>Rickettsiaceae</taxon>
        <taxon>Rickettsieae</taxon>
        <taxon>Rickettsia</taxon>
        <taxon>belli group</taxon>
    </lineage>
</organism>
<reference evidence="2" key="1">
    <citation type="submission" date="2007-09" db="EMBL/GenBank/DDBJ databases">
        <title>Complete genome sequence of Rickettsia canadensis.</title>
        <authorList>
            <person name="Madan A."/>
            <person name="Fahey J."/>
            <person name="Helton E."/>
            <person name="Ketteman M."/>
            <person name="Madan A."/>
            <person name="Rodrigues S."/>
            <person name="Sanchez A."/>
            <person name="Whiting M."/>
            <person name="Dasch G."/>
            <person name="Eremeeva M."/>
        </authorList>
    </citation>
    <scope>NUCLEOTIDE SEQUENCE [LARGE SCALE GENOMIC DNA]</scope>
    <source>
        <strain evidence="2">McKiel</strain>
    </source>
</reference>
<evidence type="ECO:0000313" key="1">
    <source>
        <dbReference type="EMBL" id="ABV73371.1"/>
    </source>
</evidence>
<dbReference type="HOGENOM" id="CLU_3316124_0_0_5"/>
<name>A8EYD8_RICCK</name>
<evidence type="ECO:0000313" key="2">
    <source>
        <dbReference type="Proteomes" id="UP000007056"/>
    </source>
</evidence>
<dbReference type="AlphaFoldDB" id="A8EYD8"/>
<protein>
    <submittedName>
        <fullName evidence="1">Uncharacterized protein</fullName>
    </submittedName>
</protein>
<accession>A8EYD8</accession>
<sequence length="39" mass="4076">MFSAAAKVCANFDIVCVADDLKSESDIAKGCDKIKTLPG</sequence>
<dbReference type="Proteomes" id="UP000007056">
    <property type="component" value="Chromosome"/>
</dbReference>
<dbReference type="KEGG" id="rcm:A1E_02130"/>
<dbReference type="EMBL" id="CP000409">
    <property type="protein sequence ID" value="ABV73371.1"/>
    <property type="molecule type" value="Genomic_DNA"/>
</dbReference>
<proteinExistence type="predicted"/>